<reference evidence="2" key="1">
    <citation type="submission" date="2022-10" db="EMBL/GenBank/DDBJ databases">
        <title>Adaptive evolution leads to modifications in subtelomeric GC content in a zoonotic Cryptosporidium species.</title>
        <authorList>
            <person name="Li J."/>
            <person name="Feng Y."/>
            <person name="Xiao L."/>
        </authorList>
    </citation>
    <scope>NUCLEOTIDE SEQUENCE</scope>
    <source>
        <strain evidence="2">25894</strain>
    </source>
</reference>
<feature type="region of interest" description="Disordered" evidence="1">
    <location>
        <begin position="1082"/>
        <end position="1106"/>
    </location>
</feature>
<feature type="region of interest" description="Disordered" evidence="1">
    <location>
        <begin position="221"/>
        <end position="267"/>
    </location>
</feature>
<organism evidence="2 3">
    <name type="scientific">Cryptosporidium canis</name>
    <dbReference type="NCBI Taxonomy" id="195482"/>
    <lineage>
        <taxon>Eukaryota</taxon>
        <taxon>Sar</taxon>
        <taxon>Alveolata</taxon>
        <taxon>Apicomplexa</taxon>
        <taxon>Conoidasida</taxon>
        <taxon>Coccidia</taxon>
        <taxon>Eucoccidiorida</taxon>
        <taxon>Eimeriorina</taxon>
        <taxon>Cryptosporidiidae</taxon>
        <taxon>Cryptosporidium</taxon>
    </lineage>
</organism>
<feature type="non-terminal residue" evidence="2">
    <location>
        <position position="1"/>
    </location>
</feature>
<feature type="compositionally biased region" description="Basic residues" evidence="1">
    <location>
        <begin position="595"/>
        <end position="609"/>
    </location>
</feature>
<feature type="compositionally biased region" description="Basic and acidic residues" evidence="1">
    <location>
        <begin position="336"/>
        <end position="346"/>
    </location>
</feature>
<protein>
    <submittedName>
        <fullName evidence="2">Uncharacterized protein</fullName>
    </submittedName>
</protein>
<dbReference type="EMBL" id="JAPCXB010000168">
    <property type="protein sequence ID" value="KAJ1605601.1"/>
    <property type="molecule type" value="Genomic_DNA"/>
</dbReference>
<feature type="region of interest" description="Disordered" evidence="1">
    <location>
        <begin position="115"/>
        <end position="137"/>
    </location>
</feature>
<gene>
    <name evidence="2" type="ORF">OJ252_3429</name>
</gene>
<dbReference type="Proteomes" id="UP001071777">
    <property type="component" value="Unassembled WGS sequence"/>
</dbReference>
<accession>A0ABQ8P3C8</accession>
<feature type="compositionally biased region" description="Polar residues" evidence="1">
    <location>
        <begin position="1"/>
        <end position="21"/>
    </location>
</feature>
<name>A0ABQ8P3C8_9CRYT</name>
<evidence type="ECO:0000313" key="2">
    <source>
        <dbReference type="EMBL" id="KAJ1605601.1"/>
    </source>
</evidence>
<sequence>GLSNSASGASMQMTAPSSLSESENKDPLLITIQIIPAILGTAASGSTSLRDSAYFVIFSVAEAPFFEICNLSSYYIAYDTPEISKPHNYYYRSKKAVMDAVSVGTSQLEDLSRTVTSMNGDKGGSVSGGQNPPRSKKKTYINHLHATGYVYPDIFSAKSADISVIPPKTRIPYIPKNWDCELIGIRPFNVSKSVWTTHSVTSIKDQISVISFVKLSDKASHASSNPINTKHLSGGPPSQVQDSRPSSRFQNPFTDTSAVSNNGLSSIQSKPRTGRLYVFLMVNSKGTRVLTILDNRKYAEKLLNGSVQSISSGSPWGADLESLLSLGPDRLGSLRGEARGPAERRIRLPGLSPRGNGGMGDLGSEDGMDDGLNPRRKYQRTNHLSARASQGRVDGSRETGGERSGGGEQVGSSPDAEDHHKLGSGSMRKISWIGFRISFFIPRTSISWIHQNELVLVTHGSLFHVSASILPQNIRLMSVLNVACDSLMNLCYKLVGFSESREYRRNPGTASNVERLRLISHGHLRNSRTPIAGTKKSIMALFTHRVNHLFSGQSRRRQVFGRTIQIDEESDSQLQQEAGAGAGTGTGADHGRMEHLRRRGLRLKRRLRNRQSNGESHEPGSCYESDPEEEDIPTAGQSAGRHVASLQSISYHSQNKAASGANDSLDGRTFELLSEAVKDIYQFLSRELNSVGGSASPKENPDLSRVLKLLRKVYRDCVSCEKYVKRRMMSVGSEIQELAGDDDDPGNIYGGDSADWSAKYYRIYDGVLASLIQIVILISSFMERTLLTSGRIILNLGLSSIHIDHFLPGDIPVILKTSGSNQVSDRSENPRQLRDLDQVAEMESLESERPGSRLGRGGLGRGSRAVVGNSVRFRDEEVGLGVSPGGSAAGTESLGSARDLDNRFLSLTVSRSLMSPIYAPIFDEINITVSQICCNLERLVVQTLYFMVSKEIENMNIITYSRQKTLWMHSTRQKMIEKKSHREMNYLGSLVCYVSGGYGLPMYITRTPWDQLKIGKPLRYHRYRYFNSRGFIVYEHTTTGHSTYDTEREFTAQGRVGGGHRGVPALSGFILLQTAKEESAAVPGTDTPGCDLLRDEEGAQGPVCGD</sequence>
<comment type="caution">
    <text evidence="2">The sequence shown here is derived from an EMBL/GenBank/DDBJ whole genome shotgun (WGS) entry which is preliminary data.</text>
</comment>
<proteinExistence type="predicted"/>
<feature type="region of interest" description="Disordered" evidence="1">
    <location>
        <begin position="334"/>
        <end position="423"/>
    </location>
</feature>
<feature type="region of interest" description="Disordered" evidence="1">
    <location>
        <begin position="1"/>
        <end position="22"/>
    </location>
</feature>
<keyword evidence="3" id="KW-1185">Reference proteome</keyword>
<feature type="region of interest" description="Disordered" evidence="1">
    <location>
        <begin position="842"/>
        <end position="862"/>
    </location>
</feature>
<feature type="region of interest" description="Disordered" evidence="1">
    <location>
        <begin position="567"/>
        <end position="643"/>
    </location>
</feature>
<evidence type="ECO:0000313" key="3">
    <source>
        <dbReference type="Proteomes" id="UP001071777"/>
    </source>
</evidence>
<evidence type="ECO:0000256" key="1">
    <source>
        <dbReference type="SAM" id="MobiDB-lite"/>
    </source>
</evidence>